<proteinExistence type="predicted"/>
<name>A0A9N9PAL3_9GLOM</name>
<gene>
    <name evidence="1" type="ORF">RFULGI_LOCUS19739</name>
</gene>
<dbReference type="EMBL" id="CAJVPZ010101633">
    <property type="protein sequence ID" value="CAG8822121.1"/>
    <property type="molecule type" value="Genomic_DNA"/>
</dbReference>
<sequence>PCVFRSDLVKHRTGLLIGAAGGREGEIFALFSSFADREKIRGKNARRKRIITTAEALDMLIIASHNVHYCEKKEKLLKQIIVANEGMNNTKHYLYYEATWEGKQDRFADLPLQHLLTLEEM</sequence>
<keyword evidence="2" id="KW-1185">Reference proteome</keyword>
<evidence type="ECO:0000313" key="1">
    <source>
        <dbReference type="EMBL" id="CAG8822121.1"/>
    </source>
</evidence>
<dbReference type="OrthoDB" id="2386546at2759"/>
<feature type="non-terminal residue" evidence="1">
    <location>
        <position position="1"/>
    </location>
</feature>
<reference evidence="1" key="1">
    <citation type="submission" date="2021-06" db="EMBL/GenBank/DDBJ databases">
        <authorList>
            <person name="Kallberg Y."/>
            <person name="Tangrot J."/>
            <person name="Rosling A."/>
        </authorList>
    </citation>
    <scope>NUCLEOTIDE SEQUENCE</scope>
    <source>
        <strain evidence="1">IN212</strain>
    </source>
</reference>
<comment type="caution">
    <text evidence="1">The sequence shown here is derived from an EMBL/GenBank/DDBJ whole genome shotgun (WGS) entry which is preliminary data.</text>
</comment>
<feature type="non-terminal residue" evidence="1">
    <location>
        <position position="121"/>
    </location>
</feature>
<accession>A0A9N9PAL3</accession>
<dbReference type="AlphaFoldDB" id="A0A9N9PAL3"/>
<organism evidence="1 2">
    <name type="scientific">Racocetra fulgida</name>
    <dbReference type="NCBI Taxonomy" id="60492"/>
    <lineage>
        <taxon>Eukaryota</taxon>
        <taxon>Fungi</taxon>
        <taxon>Fungi incertae sedis</taxon>
        <taxon>Mucoromycota</taxon>
        <taxon>Glomeromycotina</taxon>
        <taxon>Glomeromycetes</taxon>
        <taxon>Diversisporales</taxon>
        <taxon>Gigasporaceae</taxon>
        <taxon>Racocetra</taxon>
    </lineage>
</organism>
<protein>
    <submittedName>
        <fullName evidence="1">10660_t:CDS:1</fullName>
    </submittedName>
</protein>
<dbReference type="Proteomes" id="UP000789396">
    <property type="component" value="Unassembled WGS sequence"/>
</dbReference>
<evidence type="ECO:0000313" key="2">
    <source>
        <dbReference type="Proteomes" id="UP000789396"/>
    </source>
</evidence>